<dbReference type="Proteomes" id="UP001152797">
    <property type="component" value="Unassembled WGS sequence"/>
</dbReference>
<reference evidence="1" key="1">
    <citation type="submission" date="2022-10" db="EMBL/GenBank/DDBJ databases">
        <authorList>
            <person name="Chen Y."/>
            <person name="Dougan E. K."/>
            <person name="Chan C."/>
            <person name="Rhodes N."/>
            <person name="Thang M."/>
        </authorList>
    </citation>
    <scope>NUCLEOTIDE SEQUENCE</scope>
</reference>
<gene>
    <name evidence="1" type="ORF">C1SCF055_LOCUS10956</name>
</gene>
<reference evidence="2 3" key="2">
    <citation type="submission" date="2024-05" db="EMBL/GenBank/DDBJ databases">
        <authorList>
            <person name="Chen Y."/>
            <person name="Shah S."/>
            <person name="Dougan E. K."/>
            <person name="Thang M."/>
            <person name="Chan C."/>
        </authorList>
    </citation>
    <scope>NUCLEOTIDE SEQUENCE [LARGE SCALE GENOMIC DNA]</scope>
</reference>
<dbReference type="EMBL" id="CAMXCT010000792">
    <property type="protein sequence ID" value="CAI3983336.1"/>
    <property type="molecule type" value="Genomic_DNA"/>
</dbReference>
<dbReference type="AlphaFoldDB" id="A0A9P1C3V1"/>
<comment type="caution">
    <text evidence="1">The sequence shown here is derived from an EMBL/GenBank/DDBJ whole genome shotgun (WGS) entry which is preliminary data.</text>
</comment>
<accession>A0A9P1C3V1</accession>
<protein>
    <submittedName>
        <fullName evidence="2">Protein xylosyltransferase</fullName>
    </submittedName>
</protein>
<organism evidence="1">
    <name type="scientific">Cladocopium goreaui</name>
    <dbReference type="NCBI Taxonomy" id="2562237"/>
    <lineage>
        <taxon>Eukaryota</taxon>
        <taxon>Sar</taxon>
        <taxon>Alveolata</taxon>
        <taxon>Dinophyceae</taxon>
        <taxon>Suessiales</taxon>
        <taxon>Symbiodiniaceae</taxon>
        <taxon>Cladocopium</taxon>
    </lineage>
</organism>
<dbReference type="OrthoDB" id="421383at2759"/>
<proteinExistence type="predicted"/>
<name>A0A9P1C3V1_9DINO</name>
<evidence type="ECO:0000313" key="2">
    <source>
        <dbReference type="EMBL" id="CAL4770648.1"/>
    </source>
</evidence>
<sequence>MRGGEVQLLSYTPRSLVEDDFYRKHCCPSRSESGMEPYMELLPHAHKLGYYAWKPLVICKALSQIEPGAILLFMDANLQKYQDYREGLQDLRKTCRKLLERTDFFVPLEDPMWKRIQNHCKALTLELMDANTFTVAFAPCICVNRILMRRTALVERLMQDWLHWCGQSDVICPIPNPKPHPLCLFHTPEQAILAILVRKLVLQKQLPAGWPFYSYAPGTRIFHLDFLEDWPMPFLMRCCRRFTAMFFFLQHALFAFRYPKEHHFWRQFQRATPSYLLKFAWRGFLMSLIPLPEHC</sequence>
<evidence type="ECO:0000313" key="1">
    <source>
        <dbReference type="EMBL" id="CAI3983336.1"/>
    </source>
</evidence>
<dbReference type="EMBL" id="CAMXCT030000792">
    <property type="protein sequence ID" value="CAL4770648.1"/>
    <property type="molecule type" value="Genomic_DNA"/>
</dbReference>
<keyword evidence="3" id="KW-1185">Reference proteome</keyword>
<dbReference type="EMBL" id="CAMXCT020000792">
    <property type="protein sequence ID" value="CAL1136711.1"/>
    <property type="molecule type" value="Genomic_DNA"/>
</dbReference>
<evidence type="ECO:0000313" key="3">
    <source>
        <dbReference type="Proteomes" id="UP001152797"/>
    </source>
</evidence>